<dbReference type="Pfam" id="PF12319">
    <property type="entry name" value="TryThrA_C"/>
    <property type="match status" value="1"/>
</dbReference>
<dbReference type="Proteomes" id="UP000219813">
    <property type="component" value="Chromosome 12"/>
</dbReference>
<reference evidence="4 5" key="1">
    <citation type="submission" date="2016-06" db="EMBL/GenBank/DDBJ databases">
        <authorList>
            <consortium name="Pathogen Informatics"/>
        </authorList>
    </citation>
    <scope>NUCLEOTIDE SEQUENCE [LARGE SCALE GENOMIC DNA]</scope>
</reference>
<keyword evidence="5" id="KW-1185">Reference proteome</keyword>
<proteinExistence type="predicted"/>
<feature type="domain" description="Tryptophan/threonine-rich plasmodium antigen C-terminal" evidence="3">
    <location>
        <begin position="366"/>
        <end position="575"/>
    </location>
</feature>
<organism evidence="4 5">
    <name type="scientific">Plasmodium malariae</name>
    <dbReference type="NCBI Taxonomy" id="5858"/>
    <lineage>
        <taxon>Eukaryota</taxon>
        <taxon>Sar</taxon>
        <taxon>Alveolata</taxon>
        <taxon>Apicomplexa</taxon>
        <taxon>Aconoidasida</taxon>
        <taxon>Haemosporida</taxon>
        <taxon>Plasmodiidae</taxon>
        <taxon>Plasmodium</taxon>
        <taxon>Plasmodium (Plasmodium)</taxon>
    </lineage>
</organism>
<name>A0A1D3SNN9_PLAMA</name>
<dbReference type="RefSeq" id="XP_028862814.1">
    <property type="nucleotide sequence ID" value="XM_029006312.1"/>
</dbReference>
<evidence type="ECO:0000256" key="1">
    <source>
        <dbReference type="SAM" id="Coils"/>
    </source>
</evidence>
<feature type="region of interest" description="Disordered" evidence="2">
    <location>
        <begin position="319"/>
        <end position="344"/>
    </location>
</feature>
<dbReference type="EMBL" id="LT594633">
    <property type="protein sequence ID" value="SCO93532.1"/>
    <property type="molecule type" value="Genomic_DNA"/>
</dbReference>
<gene>
    <name evidence="4" type="primary">PmUG01_12011900</name>
    <name evidence="4" type="ORF">PMUG01_12011900</name>
</gene>
<keyword evidence="1" id="KW-0175">Coiled coil</keyword>
<dbReference type="OMA" id="KWKEYKW"/>
<dbReference type="InterPro" id="IPR022089">
    <property type="entry name" value="Plasmodium-antigen_C"/>
</dbReference>
<evidence type="ECO:0000259" key="3">
    <source>
        <dbReference type="Pfam" id="PF12319"/>
    </source>
</evidence>
<dbReference type="KEGG" id="pmal:PMUG01_12011900"/>
<protein>
    <submittedName>
        <fullName evidence="4">Tryptophan-rich protein</fullName>
    </submittedName>
</protein>
<accession>A0A1D3SNN9</accession>
<evidence type="ECO:0000256" key="2">
    <source>
        <dbReference type="SAM" id="MobiDB-lite"/>
    </source>
</evidence>
<dbReference type="GeneID" id="39870114"/>
<dbReference type="OrthoDB" id="385764at2759"/>
<sequence length="592" mass="71870">MGDALQASGFYPMHLATPILNKGLNVGKTISGKLDYRTVSNVLLTTTFFILYKIFNRYKNLKIQGQDILYDVTSSQLKETPEMLVEKHLKKIENHKKKVDAAKNWLKDVEKRINEETKKIEVATRSCPAESTRPVKESSHKTVTQEEEIKLDDGTNEKQIIEKGVDKIQKGLKRIEELMEKYDNGSGKVFKDHLGSYRHVVEIPEDKMKEFDEGLELFQEGINLIKDRVKSYPGGEDVDEIKIEFEEQDKGEKRVSSRSRKCNVVEESLSKEQEGTFYDKKSLVEEWIKQIDKMIKKETDKIKEEVAADIIPQAQYIQREEEGKEYNEENKLEDQKEKETKESHVITQEVQTDKSSYAVVEGKSEEWKNWMNDMEKVEWKRFLDLLENHKKKWLQSKEIEWDNWLTNVHYNWIGFINKLEGEFINDKISIWNNWKEKDWKGYIEMEWKRHMKVKWINLVKENDNFWEIKVFYYWDKWHSKKLKEWKSKHWKCDEYEMWIKSEKNIQNDTKFDEWKKRLQKENNEWEKWISEKKDILMDMKWPQWEKWKEYKWKYLNEWLRRVEQEWLNQKPWETWMKERNSLYESHEKEVSM</sequence>
<evidence type="ECO:0000313" key="4">
    <source>
        <dbReference type="EMBL" id="SCO93532.1"/>
    </source>
</evidence>
<evidence type="ECO:0000313" key="5">
    <source>
        <dbReference type="Proteomes" id="UP000219813"/>
    </source>
</evidence>
<dbReference type="VEuPathDB" id="PlasmoDB:PmUG01_12011900"/>
<dbReference type="AlphaFoldDB" id="A0A1D3SNN9"/>
<feature type="coiled-coil region" evidence="1">
    <location>
        <begin position="92"/>
        <end position="126"/>
    </location>
</feature>